<dbReference type="Proteomes" id="UP001234989">
    <property type="component" value="Chromosome 10"/>
</dbReference>
<feature type="region of interest" description="Disordered" evidence="1">
    <location>
        <begin position="572"/>
        <end position="593"/>
    </location>
</feature>
<feature type="compositionally biased region" description="Basic and acidic residues" evidence="1">
    <location>
        <begin position="577"/>
        <end position="593"/>
    </location>
</feature>
<dbReference type="Pfam" id="PF13963">
    <property type="entry name" value="Transpos_assoc"/>
    <property type="match status" value="1"/>
</dbReference>
<dbReference type="InterPro" id="IPR029480">
    <property type="entry name" value="Transpos_assoc"/>
</dbReference>
<evidence type="ECO:0000259" key="2">
    <source>
        <dbReference type="Pfam" id="PF13963"/>
    </source>
</evidence>
<evidence type="ECO:0000313" key="3">
    <source>
        <dbReference type="EMBL" id="WMV50469.1"/>
    </source>
</evidence>
<name>A0AAF0UR40_SOLVR</name>
<accession>A0AAF0UR40</accession>
<dbReference type="PANTHER" id="PTHR10775">
    <property type="entry name" value="OS08G0208400 PROTEIN"/>
    <property type="match status" value="1"/>
</dbReference>
<dbReference type="InterPro" id="IPR004242">
    <property type="entry name" value="Transposase_21"/>
</dbReference>
<gene>
    <name evidence="3" type="ORF">MTR67_043854</name>
</gene>
<dbReference type="EMBL" id="CP133621">
    <property type="protein sequence ID" value="WMV50469.1"/>
    <property type="molecule type" value="Genomic_DNA"/>
</dbReference>
<evidence type="ECO:0000256" key="1">
    <source>
        <dbReference type="SAM" id="MobiDB-lite"/>
    </source>
</evidence>
<reference evidence="3" key="1">
    <citation type="submission" date="2023-08" db="EMBL/GenBank/DDBJ databases">
        <title>A de novo genome assembly of Solanum verrucosum Schlechtendal, a Mexican diploid species geographically isolated from the other diploid A-genome species in potato relatives.</title>
        <authorList>
            <person name="Hosaka K."/>
        </authorList>
    </citation>
    <scope>NUCLEOTIDE SEQUENCE</scope>
    <source>
        <tissue evidence="3">Young leaves</tissue>
    </source>
</reference>
<dbReference type="PANTHER" id="PTHR10775:SF193">
    <property type="entry name" value="DUF4216 DOMAIN-CONTAINING PROTEIN"/>
    <property type="match status" value="1"/>
</dbReference>
<keyword evidence="4" id="KW-1185">Reference proteome</keyword>
<proteinExistence type="predicted"/>
<protein>
    <recommendedName>
        <fullName evidence="2">Transposase-associated domain-containing protein</fullName>
    </recommendedName>
</protein>
<organism evidence="3 4">
    <name type="scientific">Solanum verrucosum</name>
    <dbReference type="NCBI Taxonomy" id="315347"/>
    <lineage>
        <taxon>Eukaryota</taxon>
        <taxon>Viridiplantae</taxon>
        <taxon>Streptophyta</taxon>
        <taxon>Embryophyta</taxon>
        <taxon>Tracheophyta</taxon>
        <taxon>Spermatophyta</taxon>
        <taxon>Magnoliopsida</taxon>
        <taxon>eudicotyledons</taxon>
        <taxon>Gunneridae</taxon>
        <taxon>Pentapetalae</taxon>
        <taxon>asterids</taxon>
        <taxon>lamiids</taxon>
        <taxon>Solanales</taxon>
        <taxon>Solanaceae</taxon>
        <taxon>Solanoideae</taxon>
        <taxon>Solaneae</taxon>
        <taxon>Solanum</taxon>
    </lineage>
</organism>
<feature type="domain" description="Transposase-associated" evidence="2">
    <location>
        <begin position="10"/>
        <end position="75"/>
    </location>
</feature>
<evidence type="ECO:0000313" key="4">
    <source>
        <dbReference type="Proteomes" id="UP001234989"/>
    </source>
</evidence>
<dbReference type="AlphaFoldDB" id="A0AAF0UR40"/>
<dbReference type="Pfam" id="PF02992">
    <property type="entry name" value="Transposase_21"/>
    <property type="match status" value="1"/>
</dbReference>
<sequence length="593" mass="69346">MTNFGRIGLRPEFVEGVTGFVEYAKTLEPFQRSGMIKCPCNKCQCLNYEKPDIVELHLYRNGFKREYTVWTSHGEIDNSFDVFQHYVLGESSSAVNSNAQNYRMHDMVQDAFGVHFDFESGNQGEEAPNAEFDPKLEIPDNFYKAKRLVSKLGLSSMRIHCCENGCMLYYKDDIDLESCKFCGKSHYKQTPSRKKVPIKVMHYLPLIPRLKRLYASNRSAPHMRWHHENRRPPGVMCHPSDGEAWKHFDRTYPQFAAEPRNIRLGLCSDGFTPHSVSAIPYSCWPVFVTPYNLPPEMCMTSPYIFLNCVIPGPRNPKVLIDVYLQPLIDELKQLWVQGVETFYVSLKQNFNLRTALMWTINDFPAYGMLSGWMTAGKLACPCCMENTKSFTLKHGRKNSWFDCHRQFLSMDHEFRSMKNAFRKNTVEQGCPPPILTGEQVWERVQQFPKVTEEQPYKFDGYGVAHNWTKQSIFWELPYWKDNLLRHNLDVMHIEKNYFDNLFNTVIDVNGKTKDNVKARMDLPEYCRRKELWLQEKQNNKFFKPKASYSFTLDQKRKICEWVEQLKMPDGHASNLGKRVDMEHGKLHGMKSHD</sequence>